<name>A0A645EV73_9ZZZZ</name>
<organism evidence="1">
    <name type="scientific">bioreactor metagenome</name>
    <dbReference type="NCBI Taxonomy" id="1076179"/>
    <lineage>
        <taxon>unclassified sequences</taxon>
        <taxon>metagenomes</taxon>
        <taxon>ecological metagenomes</taxon>
    </lineage>
</organism>
<reference evidence="1" key="1">
    <citation type="submission" date="2019-08" db="EMBL/GenBank/DDBJ databases">
        <authorList>
            <person name="Kucharzyk K."/>
            <person name="Murdoch R.W."/>
            <person name="Higgins S."/>
            <person name="Loffler F."/>
        </authorList>
    </citation>
    <scope>NUCLEOTIDE SEQUENCE</scope>
</reference>
<comment type="caution">
    <text evidence="1">The sequence shown here is derived from an EMBL/GenBank/DDBJ whole genome shotgun (WGS) entry which is preliminary data.</text>
</comment>
<evidence type="ECO:0000313" key="1">
    <source>
        <dbReference type="EMBL" id="MPN05132.1"/>
    </source>
</evidence>
<sequence>MVGWLIQQQQVGALPDDHRQHQAGLLAAAHGAYGLADHVAVEVEAAQVVAQILLARRLLGIRPQLLGQADHVGQRRVVGA</sequence>
<dbReference type="AlphaFoldDB" id="A0A645EV73"/>
<protein>
    <submittedName>
        <fullName evidence="1">Uncharacterized protein</fullName>
    </submittedName>
</protein>
<dbReference type="EMBL" id="VSSQ01051044">
    <property type="protein sequence ID" value="MPN05132.1"/>
    <property type="molecule type" value="Genomic_DNA"/>
</dbReference>
<proteinExistence type="predicted"/>
<accession>A0A645EV73</accession>
<gene>
    <name evidence="1" type="ORF">SDC9_152382</name>
</gene>